<dbReference type="AlphaFoldDB" id="A0AAD8ITR0"/>
<organism evidence="2 3">
    <name type="scientific">Heracleum sosnowskyi</name>
    <dbReference type="NCBI Taxonomy" id="360622"/>
    <lineage>
        <taxon>Eukaryota</taxon>
        <taxon>Viridiplantae</taxon>
        <taxon>Streptophyta</taxon>
        <taxon>Embryophyta</taxon>
        <taxon>Tracheophyta</taxon>
        <taxon>Spermatophyta</taxon>
        <taxon>Magnoliopsida</taxon>
        <taxon>eudicotyledons</taxon>
        <taxon>Gunneridae</taxon>
        <taxon>Pentapetalae</taxon>
        <taxon>asterids</taxon>
        <taxon>campanulids</taxon>
        <taxon>Apiales</taxon>
        <taxon>Apiaceae</taxon>
        <taxon>Apioideae</taxon>
        <taxon>apioid superclade</taxon>
        <taxon>Tordylieae</taxon>
        <taxon>Tordyliinae</taxon>
        <taxon>Heracleum</taxon>
    </lineage>
</organism>
<comment type="caution">
    <text evidence="2">The sequence shown here is derived from an EMBL/GenBank/DDBJ whole genome shotgun (WGS) entry which is preliminary data.</text>
</comment>
<gene>
    <name evidence="2" type="ORF">POM88_019206</name>
</gene>
<keyword evidence="1" id="KW-0472">Membrane</keyword>
<accession>A0AAD8ITR0</accession>
<evidence type="ECO:0000256" key="1">
    <source>
        <dbReference type="SAM" id="Phobius"/>
    </source>
</evidence>
<keyword evidence="1" id="KW-1133">Transmembrane helix</keyword>
<dbReference type="Proteomes" id="UP001237642">
    <property type="component" value="Unassembled WGS sequence"/>
</dbReference>
<keyword evidence="1" id="KW-0812">Transmembrane</keyword>
<name>A0AAD8ITR0_9APIA</name>
<reference evidence="2" key="2">
    <citation type="submission" date="2023-05" db="EMBL/GenBank/DDBJ databases">
        <authorList>
            <person name="Schelkunov M.I."/>
        </authorList>
    </citation>
    <scope>NUCLEOTIDE SEQUENCE</scope>
    <source>
        <strain evidence="2">Hsosn_3</strain>
        <tissue evidence="2">Leaf</tissue>
    </source>
</reference>
<proteinExistence type="predicted"/>
<reference evidence="2" key="1">
    <citation type="submission" date="2023-02" db="EMBL/GenBank/DDBJ databases">
        <title>Genome of toxic invasive species Heracleum sosnowskyi carries increased number of genes despite the absence of recent whole-genome duplications.</title>
        <authorList>
            <person name="Schelkunov M."/>
            <person name="Shtratnikova V."/>
            <person name="Makarenko M."/>
            <person name="Klepikova A."/>
            <person name="Omelchenko D."/>
            <person name="Novikova G."/>
            <person name="Obukhova E."/>
            <person name="Bogdanov V."/>
            <person name="Penin A."/>
            <person name="Logacheva M."/>
        </authorList>
    </citation>
    <scope>NUCLEOTIDE SEQUENCE</scope>
    <source>
        <strain evidence="2">Hsosn_3</strain>
        <tissue evidence="2">Leaf</tissue>
    </source>
</reference>
<dbReference type="EMBL" id="JAUIZM010000004">
    <property type="protein sequence ID" value="KAK1391028.1"/>
    <property type="molecule type" value="Genomic_DNA"/>
</dbReference>
<evidence type="ECO:0000313" key="2">
    <source>
        <dbReference type="EMBL" id="KAK1391028.1"/>
    </source>
</evidence>
<feature type="transmembrane region" description="Helical" evidence="1">
    <location>
        <begin position="58"/>
        <end position="78"/>
    </location>
</feature>
<protein>
    <submittedName>
        <fullName evidence="2">Uncharacterized protein</fullName>
    </submittedName>
</protein>
<evidence type="ECO:0000313" key="3">
    <source>
        <dbReference type="Proteomes" id="UP001237642"/>
    </source>
</evidence>
<sequence length="100" mass="11074">MPLSTEDQITFPVGESILQQPPARTPVYVIPVCPDFQVDQQSNHTAQVACRPSPGDSWLGQLLFPTLMPLISLAYPLYASIRAIETKSISNGLRIGFYIR</sequence>
<keyword evidence="3" id="KW-1185">Reference proteome</keyword>